<feature type="domain" description="DUF7435" evidence="1">
    <location>
        <begin position="3"/>
        <end position="61"/>
    </location>
</feature>
<dbReference type="KEGG" id="vg:18564705"/>
<evidence type="ECO:0000259" key="2">
    <source>
        <dbReference type="Pfam" id="PF24263"/>
    </source>
</evidence>
<protein>
    <submittedName>
        <fullName evidence="3">Uncharacterized protein</fullName>
    </submittedName>
</protein>
<dbReference type="InterPro" id="IPR055858">
    <property type="entry name" value="DUF7435"/>
</dbReference>
<evidence type="ECO:0000259" key="1">
    <source>
        <dbReference type="Pfam" id="PF24216"/>
    </source>
</evidence>
<dbReference type="GeneID" id="18564705"/>
<accession>G1EVE3</accession>
<reference evidence="3 4" key="1">
    <citation type="journal article" date="2012" name="J. Virol.">
        <title>Complete Genome Sequences of 138 Mycobacteriophages.</title>
        <authorList>
            <consortium name="the Science Education Alliance Phage Hunters Advancing Genomics and Evolutionary Science Program"/>
            <consortium name="the KwaZulu-Natal Research Institute for Tuberculosis and HIV Mycobacterial Genetics Course Students"/>
            <consortium name="the Phage Hunters Integrating Research and Education Program"/>
            <person name="Hatfull G.F."/>
        </authorList>
    </citation>
    <scope>NUCLEOTIDE SEQUENCE [LARGE SCALE GENOMIC DNA]</scope>
</reference>
<organism evidence="3 4">
    <name type="scientific">Mycobacterium phage Euphoria</name>
    <dbReference type="NCBI Taxonomy" id="2922223"/>
    <lineage>
        <taxon>Viruses</taxon>
        <taxon>Duplodnaviria</taxon>
        <taxon>Heunggongvirae</taxon>
        <taxon>Uroviricota</taxon>
        <taxon>Caudoviricetes</taxon>
        <taxon>Fromanvirus</taxon>
        <taxon>Fromanvirus euphoria</taxon>
    </lineage>
</organism>
<dbReference type="Proteomes" id="UP000009067">
    <property type="component" value="Segment"/>
</dbReference>
<dbReference type="RefSeq" id="YP_009016786.1">
    <property type="nucleotide sequence ID" value="NC_023726.1"/>
</dbReference>
<evidence type="ECO:0000313" key="3">
    <source>
        <dbReference type="EMBL" id="AEJ93702.1"/>
    </source>
</evidence>
<dbReference type="Pfam" id="PF24263">
    <property type="entry name" value="DUF7464"/>
    <property type="match status" value="1"/>
</dbReference>
<proteinExistence type="predicted"/>
<dbReference type="InterPro" id="IPR055887">
    <property type="entry name" value="DUF7464"/>
</dbReference>
<feature type="domain" description="DUF7464" evidence="2">
    <location>
        <begin position="83"/>
        <end position="143"/>
    </location>
</feature>
<sequence>MTMSGWERTGDGYRHETGRWYAVETGVGAFDLFTGPADNPMEWRFVLDGDLTAVHEHVDSRGCADSSTNDLTRNYLSRKGTMMDVIRIGDSVRFTSPEDGREYVGTVTKLGRSGVATVWYAHDYGTETIEQSEHIRSTRLVRA</sequence>
<dbReference type="Pfam" id="PF24216">
    <property type="entry name" value="DUF7435"/>
    <property type="match status" value="1"/>
</dbReference>
<dbReference type="EMBL" id="JN153086">
    <property type="protein sequence ID" value="AEJ93702.1"/>
    <property type="molecule type" value="Genomic_DNA"/>
</dbReference>
<name>G1EVE3_9CAUD</name>
<keyword evidence="4" id="KW-1185">Reference proteome</keyword>
<evidence type="ECO:0000313" key="4">
    <source>
        <dbReference type="Proteomes" id="UP000009067"/>
    </source>
</evidence>
<gene>
    <name evidence="3" type="primary">92</name>
    <name evidence="3" type="ORF">EUPHORIA_92</name>
</gene>